<evidence type="ECO:0000313" key="5">
    <source>
        <dbReference type="Proteomes" id="UP000193719"/>
    </source>
</evidence>
<dbReference type="Gene3D" id="3.90.190.10">
    <property type="entry name" value="Protein tyrosine phosphatase superfamily"/>
    <property type="match status" value="1"/>
</dbReference>
<dbReference type="GO" id="GO:0005737">
    <property type="term" value="C:cytoplasm"/>
    <property type="evidence" value="ECO:0007669"/>
    <property type="project" value="UniProtKB-SubCell"/>
</dbReference>
<proteinExistence type="predicted"/>
<dbReference type="CDD" id="cd14501">
    <property type="entry name" value="PFA-DSP"/>
    <property type="match status" value="1"/>
</dbReference>
<comment type="subcellular location">
    <subcellularLocation>
        <location evidence="1">Cytoplasm</location>
    </subcellularLocation>
</comment>
<dbReference type="PANTHER" id="PTHR31126:SF18">
    <property type="entry name" value="PROTEIN-TYROSINE-PHOSPHATASE"/>
    <property type="match status" value="1"/>
</dbReference>
<dbReference type="OrthoDB" id="6375174at2759"/>
<organism evidence="4 5">
    <name type="scientific">Piromyces finnis</name>
    <dbReference type="NCBI Taxonomy" id="1754191"/>
    <lineage>
        <taxon>Eukaryota</taxon>
        <taxon>Fungi</taxon>
        <taxon>Fungi incertae sedis</taxon>
        <taxon>Chytridiomycota</taxon>
        <taxon>Chytridiomycota incertae sedis</taxon>
        <taxon>Neocallimastigomycetes</taxon>
        <taxon>Neocallimastigales</taxon>
        <taxon>Neocallimastigaceae</taxon>
        <taxon>Piromyces</taxon>
    </lineage>
</organism>
<evidence type="ECO:0000313" key="4">
    <source>
        <dbReference type="EMBL" id="ORX41677.1"/>
    </source>
</evidence>
<keyword evidence="2" id="KW-0963">Cytoplasm</keyword>
<dbReference type="SUPFAM" id="SSF52799">
    <property type="entry name" value="(Phosphotyrosine protein) phosphatases II"/>
    <property type="match status" value="1"/>
</dbReference>
<comment type="caution">
    <text evidence="4">The sequence shown here is derived from an EMBL/GenBank/DDBJ whole genome shotgun (WGS) entry which is preliminary data.</text>
</comment>
<dbReference type="PANTHER" id="PTHR31126">
    <property type="entry name" value="TYROSINE-PROTEIN PHOSPHATASE"/>
    <property type="match status" value="1"/>
</dbReference>
<dbReference type="InterPro" id="IPR020428">
    <property type="entry name" value="PFA-DSPs"/>
</dbReference>
<name>A0A1Y1UUN6_9FUNG</name>
<dbReference type="EMBL" id="MCFH01000081">
    <property type="protein sequence ID" value="ORX41677.1"/>
    <property type="molecule type" value="Genomic_DNA"/>
</dbReference>
<dbReference type="Proteomes" id="UP000193719">
    <property type="component" value="Unassembled WGS sequence"/>
</dbReference>
<feature type="non-terminal residue" evidence="4">
    <location>
        <position position="171"/>
    </location>
</feature>
<evidence type="ECO:0000256" key="3">
    <source>
        <dbReference type="ARBA" id="ARBA00022801"/>
    </source>
</evidence>
<dbReference type="InterPro" id="IPR004861">
    <property type="entry name" value="Siw14-like"/>
</dbReference>
<protein>
    <submittedName>
        <fullName evidence="4">Protein-tyrosine phosphatase</fullName>
    </submittedName>
</protein>
<gene>
    <name evidence="4" type="ORF">BCR36DRAFT_221638</name>
</gene>
<keyword evidence="3" id="KW-0378">Hydrolase</keyword>
<accession>A0A1Y1UUN6</accession>
<reference evidence="4 5" key="2">
    <citation type="submission" date="2016-08" db="EMBL/GenBank/DDBJ databases">
        <title>Pervasive Adenine N6-methylation of Active Genes in Fungi.</title>
        <authorList>
            <consortium name="DOE Joint Genome Institute"/>
            <person name="Mondo S.J."/>
            <person name="Dannebaum R.O."/>
            <person name="Kuo R.C."/>
            <person name="Labutti K."/>
            <person name="Haridas S."/>
            <person name="Kuo A."/>
            <person name="Salamov A."/>
            <person name="Ahrendt S.R."/>
            <person name="Lipzen A."/>
            <person name="Sullivan W."/>
            <person name="Andreopoulos W.B."/>
            <person name="Clum A."/>
            <person name="Lindquist E."/>
            <person name="Daum C."/>
            <person name="Ramamoorthy G.K."/>
            <person name="Gryganskyi A."/>
            <person name="Culley D."/>
            <person name="Magnuson J.K."/>
            <person name="James T.Y."/>
            <person name="O'Malley M.A."/>
            <person name="Stajich J.E."/>
            <person name="Spatafora J.W."/>
            <person name="Visel A."/>
            <person name="Grigoriev I.V."/>
        </authorList>
    </citation>
    <scope>NUCLEOTIDE SEQUENCE [LARGE SCALE GENOMIC DNA]</scope>
    <source>
        <strain evidence="5">finn</strain>
    </source>
</reference>
<dbReference type="STRING" id="1754191.A0A1Y1UUN6"/>
<dbReference type="Pfam" id="PF03162">
    <property type="entry name" value="Y_phosphatase2"/>
    <property type="match status" value="1"/>
</dbReference>
<dbReference type="GO" id="GO:0016791">
    <property type="term" value="F:phosphatase activity"/>
    <property type="evidence" value="ECO:0007669"/>
    <property type="project" value="InterPro"/>
</dbReference>
<evidence type="ECO:0000256" key="1">
    <source>
        <dbReference type="ARBA" id="ARBA00004496"/>
    </source>
</evidence>
<sequence>MLVPPELFGLVEKDIYRSNTLKPENFPFIKTLNLRTALLLSPEIPTRTVSFFFEESGIKLVHLGIKTWKPDIEWRPVSDELIKEGIEFILNEQNHPTIVICTSGIHETGTLIGCFRKLQKWNFNSILFEYRSFGGSKSRNVNEQFIELFDTDLISLPKNLPTWFTEQQKMM</sequence>
<dbReference type="AlphaFoldDB" id="A0A1Y1UUN6"/>
<keyword evidence="5" id="KW-1185">Reference proteome</keyword>
<evidence type="ECO:0000256" key="2">
    <source>
        <dbReference type="ARBA" id="ARBA00022490"/>
    </source>
</evidence>
<dbReference type="PRINTS" id="PR01911">
    <property type="entry name" value="PFDSPHPHTASE"/>
</dbReference>
<dbReference type="InterPro" id="IPR029021">
    <property type="entry name" value="Prot-tyrosine_phosphatase-like"/>
</dbReference>
<reference evidence="4 5" key="1">
    <citation type="submission" date="2016-08" db="EMBL/GenBank/DDBJ databases">
        <title>Genomes of anaerobic fungi encode conserved fungal cellulosomes for biomass hydrolysis.</title>
        <authorList>
            <consortium name="DOE Joint Genome Institute"/>
            <person name="Haitjema C.H."/>
            <person name="Gilmore S.P."/>
            <person name="Henske J.K."/>
            <person name="Solomon K.V."/>
            <person name="De Groot R."/>
            <person name="Kuo A."/>
            <person name="Mondo S.J."/>
            <person name="Salamov A.A."/>
            <person name="Labutti K."/>
            <person name="Zhao Z."/>
            <person name="Chiniquy J."/>
            <person name="Barry K."/>
            <person name="Brewer H.M."/>
            <person name="Purvine S.O."/>
            <person name="Wright A.T."/>
            <person name="Boxma B."/>
            <person name="Van Alen T."/>
            <person name="Hackstein J.H."/>
            <person name="Baker S.E."/>
            <person name="Grigoriev I.V."/>
            <person name="O'Malley M.A."/>
        </authorList>
    </citation>
    <scope>NUCLEOTIDE SEQUENCE [LARGE SCALE GENOMIC DNA]</scope>
    <source>
        <strain evidence="5">finn</strain>
    </source>
</reference>
<dbReference type="FunFam" id="3.90.190.10:FF:000035">
    <property type="entry name" value="Tyrosine phosphatase, putative"/>
    <property type="match status" value="1"/>
</dbReference>